<protein>
    <submittedName>
        <fullName evidence="1">Acyl-CoA thioester hydrolase</fullName>
        <ecNumber evidence="1">3.1.2.-</ecNumber>
    </submittedName>
</protein>
<dbReference type="SUPFAM" id="SSF54637">
    <property type="entry name" value="Thioesterase/thiol ester dehydrase-isomerase"/>
    <property type="match status" value="1"/>
</dbReference>
<keyword evidence="1" id="KW-0378">Hydrolase</keyword>
<comment type="caution">
    <text evidence="1">The sequence shown here is derived from an EMBL/GenBank/DDBJ whole genome shotgun (WGS) entry which is preliminary data.</text>
</comment>
<dbReference type="Proteomes" id="UP000552700">
    <property type="component" value="Unassembled WGS sequence"/>
</dbReference>
<reference evidence="1 2" key="1">
    <citation type="submission" date="2020-08" db="EMBL/GenBank/DDBJ databases">
        <title>Genomic Encyclopedia of Type Strains, Phase IV (KMG-IV): sequencing the most valuable type-strain genomes for metagenomic binning, comparative biology and taxonomic classification.</title>
        <authorList>
            <person name="Goeker M."/>
        </authorList>
    </citation>
    <scope>NUCLEOTIDE SEQUENCE [LARGE SCALE GENOMIC DNA]</scope>
    <source>
        <strain evidence="1 2">DSM 102255</strain>
    </source>
</reference>
<evidence type="ECO:0000313" key="1">
    <source>
        <dbReference type="EMBL" id="MBB6124290.1"/>
    </source>
</evidence>
<evidence type="ECO:0000313" key="2">
    <source>
        <dbReference type="Proteomes" id="UP000552700"/>
    </source>
</evidence>
<dbReference type="EC" id="3.1.2.-" evidence="1"/>
<dbReference type="PANTHER" id="PTHR31793">
    <property type="entry name" value="4-HYDROXYBENZOYL-COA THIOESTERASE FAMILY MEMBER"/>
    <property type="match status" value="1"/>
</dbReference>
<dbReference type="EMBL" id="JACIJP010000002">
    <property type="protein sequence ID" value="MBB6124290.1"/>
    <property type="molecule type" value="Genomic_DNA"/>
</dbReference>
<dbReference type="RefSeq" id="WP_184080076.1">
    <property type="nucleotide sequence ID" value="NZ_JACIJP010000002.1"/>
</dbReference>
<sequence>MAKPEPWRQDATAYPVITTVPLRYSDLDTMGHVNNVAMASIFETARVHLHHLLGQHPVDLGTRWLVAAVYINYLREAHPPQDMIVRSAIGHIGHSSWTLFHAAFQNDVCVATGDTVMVVHGPKDTRVISPELRAIMDTYKPTIAAAQDAR</sequence>
<dbReference type="Pfam" id="PF13279">
    <property type="entry name" value="4HBT_2"/>
    <property type="match status" value="1"/>
</dbReference>
<dbReference type="AlphaFoldDB" id="A0A841J0X4"/>
<dbReference type="GO" id="GO:0047617">
    <property type="term" value="F:fatty acyl-CoA hydrolase activity"/>
    <property type="evidence" value="ECO:0007669"/>
    <property type="project" value="TreeGrafter"/>
</dbReference>
<keyword evidence="2" id="KW-1185">Reference proteome</keyword>
<dbReference type="InterPro" id="IPR050563">
    <property type="entry name" value="4-hydroxybenzoyl-CoA_TE"/>
</dbReference>
<accession>A0A841J0X4</accession>
<proteinExistence type="predicted"/>
<gene>
    <name evidence="1" type="ORF">FHS92_002019</name>
</gene>
<dbReference type="Gene3D" id="3.10.129.10">
    <property type="entry name" value="Hotdog Thioesterase"/>
    <property type="match status" value="1"/>
</dbReference>
<dbReference type="PANTHER" id="PTHR31793:SF24">
    <property type="entry name" value="LONG-CHAIN ACYL-COA THIOESTERASE FADM"/>
    <property type="match status" value="1"/>
</dbReference>
<dbReference type="CDD" id="cd00586">
    <property type="entry name" value="4HBT"/>
    <property type="match status" value="1"/>
</dbReference>
<organism evidence="1 2">
    <name type="scientific">Sphingobium subterraneum</name>
    <dbReference type="NCBI Taxonomy" id="627688"/>
    <lineage>
        <taxon>Bacteria</taxon>
        <taxon>Pseudomonadati</taxon>
        <taxon>Pseudomonadota</taxon>
        <taxon>Alphaproteobacteria</taxon>
        <taxon>Sphingomonadales</taxon>
        <taxon>Sphingomonadaceae</taxon>
        <taxon>Sphingobium</taxon>
    </lineage>
</organism>
<dbReference type="InterPro" id="IPR029069">
    <property type="entry name" value="HotDog_dom_sf"/>
</dbReference>
<name>A0A841J0X4_9SPHN</name>